<reference evidence="2 3" key="1">
    <citation type="submission" date="2019-08" db="EMBL/GenBank/DDBJ databases">
        <authorList>
            <person name="Grouzdev D."/>
            <person name="Tikhonova E."/>
            <person name="Kravchenko I."/>
        </authorList>
    </citation>
    <scope>NUCLEOTIDE SEQUENCE [LARGE SCALE GENOMIC DNA]</scope>
    <source>
        <strain evidence="2 3">59b</strain>
    </source>
</reference>
<protein>
    <submittedName>
        <fullName evidence="2">Glycosyltransferase</fullName>
    </submittedName>
</protein>
<feature type="domain" description="Glycosyltransferase 2-like" evidence="1">
    <location>
        <begin position="42"/>
        <end position="101"/>
    </location>
</feature>
<dbReference type="EMBL" id="VTTN01000001">
    <property type="protein sequence ID" value="KAA0598898.1"/>
    <property type="molecule type" value="Genomic_DNA"/>
</dbReference>
<dbReference type="AlphaFoldDB" id="A0A5A9GWU9"/>
<gene>
    <name evidence="2" type="ORF">FZ942_05395</name>
</gene>
<dbReference type="SUPFAM" id="SSF53448">
    <property type="entry name" value="Nucleotide-diphospho-sugar transferases"/>
    <property type="match status" value="1"/>
</dbReference>
<dbReference type="OrthoDB" id="5679686at2"/>
<evidence type="ECO:0000313" key="3">
    <source>
        <dbReference type="Proteomes" id="UP000324927"/>
    </source>
</evidence>
<dbReference type="InterPro" id="IPR001173">
    <property type="entry name" value="Glyco_trans_2-like"/>
</dbReference>
<dbReference type="InterPro" id="IPR029044">
    <property type="entry name" value="Nucleotide-diphossugar_trans"/>
</dbReference>
<dbReference type="Gene3D" id="3.90.550.10">
    <property type="entry name" value="Spore Coat Polysaccharide Biosynthesis Protein SpsA, Chain A"/>
    <property type="match status" value="1"/>
</dbReference>
<dbReference type="Proteomes" id="UP000324927">
    <property type="component" value="Unassembled WGS sequence"/>
</dbReference>
<organism evidence="2 3">
    <name type="scientific">Azospirillum lipoferum</name>
    <dbReference type="NCBI Taxonomy" id="193"/>
    <lineage>
        <taxon>Bacteria</taxon>
        <taxon>Pseudomonadati</taxon>
        <taxon>Pseudomonadota</taxon>
        <taxon>Alphaproteobacteria</taxon>
        <taxon>Rhodospirillales</taxon>
        <taxon>Azospirillaceae</taxon>
        <taxon>Azospirillum</taxon>
    </lineage>
</organism>
<accession>A0A5A9GWU9</accession>
<keyword evidence="3" id="KW-1185">Reference proteome</keyword>
<dbReference type="GO" id="GO:0016740">
    <property type="term" value="F:transferase activity"/>
    <property type="evidence" value="ECO:0007669"/>
    <property type="project" value="UniProtKB-KW"/>
</dbReference>
<evidence type="ECO:0000313" key="2">
    <source>
        <dbReference type="EMBL" id="KAA0598898.1"/>
    </source>
</evidence>
<name>A0A5A9GWU9_AZOLI</name>
<sequence>MKCMIITPLGPGHESVAAECRQSVRAAAAASSGPFTDVFHLIVDDRQGALGRSAARNQGIARAREAGADWLFFLDADDLMSPAAFSAVQRYTSEYDAVWGMICEMSYGHDRSQLRAGQLGSTESFHEILSVPPFLSLQIGHFVKTALAGSILFNEDMDCGEDFEFYCREWSAGRCIKTSDVFFVNRRGLHSTGPRSADGQQWLNAAERVVNNYRQKLATATDRP</sequence>
<evidence type="ECO:0000259" key="1">
    <source>
        <dbReference type="Pfam" id="PF00535"/>
    </source>
</evidence>
<keyword evidence="2" id="KW-0808">Transferase</keyword>
<comment type="caution">
    <text evidence="2">The sequence shown here is derived from an EMBL/GenBank/DDBJ whole genome shotgun (WGS) entry which is preliminary data.</text>
</comment>
<dbReference type="Pfam" id="PF00535">
    <property type="entry name" value="Glycos_transf_2"/>
    <property type="match status" value="1"/>
</dbReference>
<proteinExistence type="predicted"/>